<organism evidence="5 6">
    <name type="scientific">Campylobacter avium LMG 24591</name>
    <dbReference type="NCBI Taxonomy" id="522484"/>
    <lineage>
        <taxon>Bacteria</taxon>
        <taxon>Pseudomonadati</taxon>
        <taxon>Campylobacterota</taxon>
        <taxon>Epsilonproteobacteria</taxon>
        <taxon>Campylobacterales</taxon>
        <taxon>Campylobacteraceae</taxon>
        <taxon>Campylobacter</taxon>
    </lineage>
</organism>
<dbReference type="RefSeq" id="WP_245807397.1">
    <property type="nucleotide sequence ID" value="NZ_CP022347.1"/>
</dbReference>
<name>A0A222MXM4_9BACT</name>
<feature type="domain" description="Bacterial type II secretion system protein E" evidence="4">
    <location>
        <begin position="349"/>
        <end position="363"/>
    </location>
</feature>
<evidence type="ECO:0000313" key="5">
    <source>
        <dbReference type="EMBL" id="ASQ30884.1"/>
    </source>
</evidence>
<dbReference type="CDD" id="cd01129">
    <property type="entry name" value="PulE-GspE-like"/>
    <property type="match status" value="1"/>
</dbReference>
<dbReference type="InterPro" id="IPR003593">
    <property type="entry name" value="AAA+_ATPase"/>
</dbReference>
<evidence type="ECO:0000259" key="4">
    <source>
        <dbReference type="PROSITE" id="PS00662"/>
    </source>
</evidence>
<dbReference type="SUPFAM" id="SSF160246">
    <property type="entry name" value="EspE N-terminal domain-like"/>
    <property type="match status" value="1"/>
</dbReference>
<evidence type="ECO:0000256" key="1">
    <source>
        <dbReference type="ARBA" id="ARBA00006611"/>
    </source>
</evidence>
<dbReference type="PROSITE" id="PS00662">
    <property type="entry name" value="T2SP_E"/>
    <property type="match status" value="1"/>
</dbReference>
<gene>
    <name evidence="5" type="primary">ctsE</name>
    <name evidence="5" type="ORF">CAV_1258</name>
</gene>
<dbReference type="KEGG" id="cavi:CAV_1258"/>
<comment type="similarity">
    <text evidence="1">Belongs to the GSP E family.</text>
</comment>
<keyword evidence="6" id="KW-1185">Reference proteome</keyword>
<dbReference type="PANTHER" id="PTHR30258">
    <property type="entry name" value="TYPE II SECRETION SYSTEM PROTEIN GSPE-RELATED"/>
    <property type="match status" value="1"/>
</dbReference>
<dbReference type="GO" id="GO:0005886">
    <property type="term" value="C:plasma membrane"/>
    <property type="evidence" value="ECO:0007669"/>
    <property type="project" value="TreeGrafter"/>
</dbReference>
<evidence type="ECO:0000256" key="3">
    <source>
        <dbReference type="ARBA" id="ARBA00022840"/>
    </source>
</evidence>
<protein>
    <submittedName>
        <fullName evidence="5">Transformation system, type II secretion system ATPase CtsE</fullName>
    </submittedName>
</protein>
<dbReference type="Proteomes" id="UP000201169">
    <property type="component" value="Chromosome"/>
</dbReference>
<dbReference type="Pfam" id="PF00437">
    <property type="entry name" value="T2SSE"/>
    <property type="match status" value="1"/>
</dbReference>
<keyword evidence="2" id="KW-0547">Nucleotide-binding</keyword>
<reference evidence="5 6" key="1">
    <citation type="submission" date="2017-07" db="EMBL/GenBank/DDBJ databases">
        <title>Analysis of two Campylobacter avium genomes and identification of a novel hippuricase gene.</title>
        <authorList>
            <person name="Miller W.G."/>
            <person name="Chapman M.H."/>
            <person name="Yee E."/>
            <person name="Revez J."/>
            <person name="Bono J.L."/>
            <person name="Rossi M."/>
        </authorList>
    </citation>
    <scope>NUCLEOTIDE SEQUENCE [LARGE SCALE GENOMIC DNA]</scope>
    <source>
        <strain evidence="5 6">LMG 24591</strain>
    </source>
</reference>
<accession>A0A222MXM4</accession>
<dbReference type="Pfam" id="PF05157">
    <property type="entry name" value="MshEN"/>
    <property type="match status" value="1"/>
</dbReference>
<proteinExistence type="inferred from homology"/>
<evidence type="ECO:0000256" key="2">
    <source>
        <dbReference type="ARBA" id="ARBA00022741"/>
    </source>
</evidence>
<dbReference type="SUPFAM" id="SSF52540">
    <property type="entry name" value="P-loop containing nucleoside triphosphate hydrolases"/>
    <property type="match status" value="1"/>
</dbReference>
<dbReference type="GO" id="GO:0005524">
    <property type="term" value="F:ATP binding"/>
    <property type="evidence" value="ECO:0007669"/>
    <property type="project" value="UniProtKB-KW"/>
</dbReference>
<dbReference type="GO" id="GO:0016887">
    <property type="term" value="F:ATP hydrolysis activity"/>
    <property type="evidence" value="ECO:0007669"/>
    <property type="project" value="TreeGrafter"/>
</dbReference>
<dbReference type="PANTHER" id="PTHR30258:SF1">
    <property type="entry name" value="PROTEIN TRANSPORT PROTEIN HOFB HOMOLOG"/>
    <property type="match status" value="1"/>
</dbReference>
<dbReference type="EMBL" id="CP022347">
    <property type="protein sequence ID" value="ASQ30884.1"/>
    <property type="molecule type" value="Genomic_DNA"/>
</dbReference>
<evidence type="ECO:0000313" key="6">
    <source>
        <dbReference type="Proteomes" id="UP000201169"/>
    </source>
</evidence>
<keyword evidence="3" id="KW-0067">ATP-binding</keyword>
<dbReference type="InterPro" id="IPR007831">
    <property type="entry name" value="T2SS_GspE_N"/>
</dbReference>
<dbReference type="InterPro" id="IPR001482">
    <property type="entry name" value="T2SS/T4SS_dom"/>
</dbReference>
<dbReference type="Gene3D" id="3.30.450.90">
    <property type="match status" value="1"/>
</dbReference>
<dbReference type="Gene3D" id="3.40.50.300">
    <property type="entry name" value="P-loop containing nucleotide triphosphate hydrolases"/>
    <property type="match status" value="1"/>
</dbReference>
<dbReference type="SMART" id="SM00382">
    <property type="entry name" value="AAA"/>
    <property type="match status" value="1"/>
</dbReference>
<dbReference type="InterPro" id="IPR027417">
    <property type="entry name" value="P-loop_NTPase"/>
</dbReference>
<sequence>MIYDEKLFEIYDDKKSLKEIQKIQNIDEIKFLKSFAKYKNLDFIDLDSENINLNLMQKLPMSLLNDKNFILFKDDEKHYHIATAYTVPFSFLDRIGQCLKEKILKIHIAHPSQISFLIDEYLLKDKIQNLCFELKEELKNKSHKEQSAVSKLFELILNEAVRLKASDIHFEINSSEGLVRFRIDGLLTVFLKFEYEIYNALIFYIKLLANLNVAEQRKAQDSSFSMKIRACEYDFRFSSLPILYGETVVLRILERKETVLNLDELNFNKINLEKYKKSIALPHGLILLTGPTGSGKSTSLYASLNEIKDENKKIISAEDPIEYRLDMVQQIVLNEKIGLSFNNALRAILRQDPDVIMIGEIRDEQSLDIALKASLTGHLVFSTLHTNDAISAITRMIDMKAPHYLLSSALKVVIAQRLIRKLCKHCKIKNEDDEFYKASSCKRCNYTGYAGRELVSEFLFIDDEISELIRLNASKDEILKQARKNNFETMFENALKKASLGISSLDEIHRVLG</sequence>
<dbReference type="InterPro" id="IPR037257">
    <property type="entry name" value="T2SS_E_N_sf"/>
</dbReference>
<dbReference type="AlphaFoldDB" id="A0A222MXM4"/>